<evidence type="ECO:0000313" key="11">
    <source>
        <dbReference type="Proteomes" id="UP000067625"/>
    </source>
</evidence>
<feature type="transmembrane region" description="Helical" evidence="8">
    <location>
        <begin position="187"/>
        <end position="209"/>
    </location>
</feature>
<gene>
    <name evidence="10" type="ORF">AM592_02255</name>
</gene>
<comment type="subcellular location">
    <subcellularLocation>
        <location evidence="1">Cell inner membrane</location>
        <topology evidence="1">Multi-pass membrane protein</topology>
    </subcellularLocation>
    <subcellularLocation>
        <location evidence="8">Cell membrane</location>
        <topology evidence="8">Multi-pass membrane protein</topology>
    </subcellularLocation>
</comment>
<dbReference type="Pfam" id="PF00528">
    <property type="entry name" value="BPD_transp_1"/>
    <property type="match status" value="1"/>
</dbReference>
<dbReference type="PANTHER" id="PTHR43357:SF4">
    <property type="entry name" value="INNER MEMBRANE ABC TRANSPORTER PERMEASE PROTEIN YDCV"/>
    <property type="match status" value="1"/>
</dbReference>
<evidence type="ECO:0000256" key="2">
    <source>
        <dbReference type="ARBA" id="ARBA00022448"/>
    </source>
</evidence>
<evidence type="ECO:0000256" key="5">
    <source>
        <dbReference type="ARBA" id="ARBA00022692"/>
    </source>
</evidence>
<dbReference type="GO" id="GO:0005886">
    <property type="term" value="C:plasma membrane"/>
    <property type="evidence" value="ECO:0007669"/>
    <property type="project" value="UniProtKB-SubCell"/>
</dbReference>
<dbReference type="Gene3D" id="1.10.3720.10">
    <property type="entry name" value="MetI-like"/>
    <property type="match status" value="1"/>
</dbReference>
<name>A0A0M4FNP5_9BACI</name>
<feature type="transmembrane region" description="Helical" evidence="8">
    <location>
        <begin position="229"/>
        <end position="252"/>
    </location>
</feature>
<reference evidence="10 11" key="2">
    <citation type="journal article" date="2016" name="Int. J. Syst. Evol. Microbiol.">
        <title>Bacillus gobiensis sp. nov., isolated from a soil sample.</title>
        <authorList>
            <person name="Liu B."/>
            <person name="Liu G.H."/>
            <person name="Cetin S."/>
            <person name="Schumann P."/>
            <person name="Pan Z.Z."/>
            <person name="Chen Q.Q."/>
        </authorList>
    </citation>
    <scope>NUCLEOTIDE SEQUENCE [LARGE SCALE GENOMIC DNA]</scope>
    <source>
        <strain evidence="10 11">FJAT-4402</strain>
    </source>
</reference>
<evidence type="ECO:0000256" key="7">
    <source>
        <dbReference type="ARBA" id="ARBA00023136"/>
    </source>
</evidence>
<feature type="transmembrane region" description="Helical" evidence="8">
    <location>
        <begin position="66"/>
        <end position="91"/>
    </location>
</feature>
<evidence type="ECO:0000256" key="1">
    <source>
        <dbReference type="ARBA" id="ARBA00004429"/>
    </source>
</evidence>
<dbReference type="PATRIC" id="fig|1441095.3.peg.485"/>
<dbReference type="InterPro" id="IPR035906">
    <property type="entry name" value="MetI-like_sf"/>
</dbReference>
<feature type="domain" description="ABC transmembrane type-1" evidence="9">
    <location>
        <begin position="62"/>
        <end position="251"/>
    </location>
</feature>
<evidence type="ECO:0000313" key="10">
    <source>
        <dbReference type="EMBL" id="ALC80535.1"/>
    </source>
</evidence>
<protein>
    <submittedName>
        <fullName evidence="10">ABC transporter permease</fullName>
    </submittedName>
</protein>
<organism evidence="10 11">
    <name type="scientific">Bacillus gobiensis</name>
    <dbReference type="NCBI Taxonomy" id="1441095"/>
    <lineage>
        <taxon>Bacteria</taxon>
        <taxon>Bacillati</taxon>
        <taxon>Bacillota</taxon>
        <taxon>Bacilli</taxon>
        <taxon>Bacillales</taxon>
        <taxon>Bacillaceae</taxon>
        <taxon>Bacillus</taxon>
    </lineage>
</organism>
<keyword evidence="11" id="KW-1185">Reference proteome</keyword>
<keyword evidence="5 8" id="KW-0812">Transmembrane</keyword>
<dbReference type="EMBL" id="CP012600">
    <property type="protein sequence ID" value="ALC80535.1"/>
    <property type="molecule type" value="Genomic_DNA"/>
</dbReference>
<keyword evidence="3" id="KW-1003">Cell membrane</keyword>
<evidence type="ECO:0000259" key="9">
    <source>
        <dbReference type="PROSITE" id="PS50928"/>
    </source>
</evidence>
<keyword evidence="4" id="KW-0997">Cell inner membrane</keyword>
<evidence type="ECO:0000256" key="3">
    <source>
        <dbReference type="ARBA" id="ARBA00022475"/>
    </source>
</evidence>
<dbReference type="CDD" id="cd06261">
    <property type="entry name" value="TM_PBP2"/>
    <property type="match status" value="1"/>
</dbReference>
<keyword evidence="7 8" id="KW-0472">Membrane</keyword>
<dbReference type="SUPFAM" id="SSF161098">
    <property type="entry name" value="MetI-like"/>
    <property type="match status" value="1"/>
</dbReference>
<feature type="transmembrane region" description="Helical" evidence="8">
    <location>
        <begin position="128"/>
        <end position="145"/>
    </location>
</feature>
<dbReference type="InterPro" id="IPR000515">
    <property type="entry name" value="MetI-like"/>
</dbReference>
<feature type="transmembrane region" description="Helical" evidence="8">
    <location>
        <begin position="12"/>
        <end position="32"/>
    </location>
</feature>
<reference evidence="11" key="1">
    <citation type="submission" date="2015-08" db="EMBL/GenBank/DDBJ databases">
        <title>Genome sequencing project for genomic taxonomy and phylogenomics of Bacillus-like bacteria.</title>
        <authorList>
            <person name="Liu B."/>
            <person name="Wang J."/>
            <person name="Zhu Y."/>
            <person name="Liu G."/>
            <person name="Chen Q."/>
            <person name="Chen Z."/>
            <person name="Lan J."/>
            <person name="Che J."/>
            <person name="Ge C."/>
            <person name="Shi H."/>
            <person name="Pan Z."/>
            <person name="Liu X."/>
        </authorList>
    </citation>
    <scope>NUCLEOTIDE SEQUENCE [LARGE SCALE GENOMIC DNA]</scope>
    <source>
        <strain evidence="11">FJAT-4402</strain>
    </source>
</reference>
<keyword evidence="2 8" id="KW-0813">Transport</keyword>
<comment type="similarity">
    <text evidence="8">Belongs to the binding-protein-dependent transport system permease family.</text>
</comment>
<dbReference type="PROSITE" id="PS50928">
    <property type="entry name" value="ABC_TM1"/>
    <property type="match status" value="1"/>
</dbReference>
<evidence type="ECO:0000256" key="6">
    <source>
        <dbReference type="ARBA" id="ARBA00022989"/>
    </source>
</evidence>
<dbReference type="RefSeq" id="WP_225970319.1">
    <property type="nucleotide sequence ID" value="NZ_CP012600.1"/>
</dbReference>
<dbReference type="AlphaFoldDB" id="A0A0M4FNP5"/>
<feature type="transmembrane region" description="Helical" evidence="8">
    <location>
        <begin position="103"/>
        <end position="122"/>
    </location>
</feature>
<dbReference type="STRING" id="1441095.AM592_02255"/>
<proteinExistence type="inferred from homology"/>
<dbReference type="Proteomes" id="UP000067625">
    <property type="component" value="Chromosome"/>
</dbReference>
<accession>A0A0M4FNP5</accession>
<keyword evidence="6 8" id="KW-1133">Transmembrane helix</keyword>
<evidence type="ECO:0000256" key="8">
    <source>
        <dbReference type="RuleBase" id="RU363032"/>
    </source>
</evidence>
<dbReference type="PANTHER" id="PTHR43357">
    <property type="entry name" value="INNER MEMBRANE ABC TRANSPORTER PERMEASE PROTEIN YDCV"/>
    <property type="match status" value="1"/>
</dbReference>
<sequence>MKKKVWQHRVTVTIFMMYLALPLIATFLYSIATSWTKTVLPDGYTFKWYAELYGDPRFVEAMTRTFLLTVGSMIVIILVMVPTVFVITVYLPKLERLLKIIVLMPYAIPGVVAAVGLIRAYAGGTIPMIIVVSGAFFVAVLPFMYQGVRNSLQSVDSVRLMEAAELLGASRTKAFTRVILPNIKSGIIVSSILAFSILFGEFVLTNLLVGGSFETIQIYLFRRMNESGHLSSSVVISYFIVLVILCWCIIRISSKKKQNKRRKSDELLNH</sequence>
<dbReference type="GO" id="GO:0055085">
    <property type="term" value="P:transmembrane transport"/>
    <property type="evidence" value="ECO:0007669"/>
    <property type="project" value="InterPro"/>
</dbReference>
<evidence type="ECO:0000256" key="4">
    <source>
        <dbReference type="ARBA" id="ARBA00022519"/>
    </source>
</evidence>